<keyword evidence="3" id="KW-1185">Reference proteome</keyword>
<dbReference type="EMBL" id="JARBJD010000342">
    <property type="protein sequence ID" value="KAK2943524.1"/>
    <property type="molecule type" value="Genomic_DNA"/>
</dbReference>
<reference evidence="2 3" key="1">
    <citation type="journal article" date="2022" name="bioRxiv">
        <title>Genomics of Preaxostyla Flagellates Illuminates Evolutionary Transitions and the Path Towards Mitochondrial Loss.</title>
        <authorList>
            <person name="Novak L.V.F."/>
            <person name="Treitli S.C."/>
            <person name="Pyrih J."/>
            <person name="Halakuc P."/>
            <person name="Pipaliya S.V."/>
            <person name="Vacek V."/>
            <person name="Brzon O."/>
            <person name="Soukal P."/>
            <person name="Eme L."/>
            <person name="Dacks J.B."/>
            <person name="Karnkowska A."/>
            <person name="Elias M."/>
            <person name="Hampl V."/>
        </authorList>
    </citation>
    <scope>NUCLEOTIDE SEQUENCE [LARGE SCALE GENOMIC DNA]</scope>
    <source>
        <strain evidence="2">NAU3</strain>
        <tissue evidence="2">Gut</tissue>
    </source>
</reference>
<evidence type="ECO:0000313" key="2">
    <source>
        <dbReference type="EMBL" id="KAK2943524.1"/>
    </source>
</evidence>
<accession>A0ABQ9WWM6</accession>
<feature type="compositionally biased region" description="Basic and acidic residues" evidence="1">
    <location>
        <begin position="139"/>
        <end position="151"/>
    </location>
</feature>
<feature type="region of interest" description="Disordered" evidence="1">
    <location>
        <begin position="132"/>
        <end position="209"/>
    </location>
</feature>
<organism evidence="2 3">
    <name type="scientific">Blattamonas nauphoetae</name>
    <dbReference type="NCBI Taxonomy" id="2049346"/>
    <lineage>
        <taxon>Eukaryota</taxon>
        <taxon>Metamonada</taxon>
        <taxon>Preaxostyla</taxon>
        <taxon>Oxymonadida</taxon>
        <taxon>Blattamonas</taxon>
    </lineage>
</organism>
<comment type="caution">
    <text evidence="2">The sequence shown here is derived from an EMBL/GenBank/DDBJ whole genome shotgun (WGS) entry which is preliminary data.</text>
</comment>
<proteinExistence type="predicted"/>
<feature type="compositionally biased region" description="Polar residues" evidence="1">
    <location>
        <begin position="164"/>
        <end position="176"/>
    </location>
</feature>
<name>A0ABQ9WWM6_9EUKA</name>
<sequence length="533" mass="60199">MKKERNGQAYNPKIARPTAERPIPKKHEEDDEKSEEIEGQRRKRLRSRRADPSLAASLGLDLGRRQPSPGGGSAVASFLSSSTRHWASRASFRMRGLNLPPRAHCLANHHLRRQRKSQHALIVKLDHELYRKSKSPSEANHREPSFTKEGSDGSNDAAVIVRTDFTQTTAQTSPTNVGGDHMPNKDKVRHGRPVKPADRRQDNKAERDSVIRDLHEQTLELCDADAAERLHGTAESKASDPADVECGVSGVGCYLLGMMNEWKGMCLSLCWEGVEVGAAWTTCEDDDSEGAPREDRTREEDGEGKGNKKERWRRDGGRAGGASLLSLPSESARIRRSRRRLGWDERAHQKRQKNRSCPKFCHREVLLSVSHQPILCLNCTTLSSQPPLQLRSHPKADLRFLHHLNRLYALLSSSHHVQRDQALVAAAEDQEGLLGLGVLVNDLDLEELRDLTLAEAFRPILTTTIADQIRDSPQIWYGFRAGLNEKSIHIWEYSQSDHVECRLIVDENTLDCLVNGRGRRSERTTHRRRQVRR</sequence>
<dbReference type="Proteomes" id="UP001281761">
    <property type="component" value="Unassembled WGS sequence"/>
</dbReference>
<feature type="region of interest" description="Disordered" evidence="1">
    <location>
        <begin position="1"/>
        <end position="77"/>
    </location>
</feature>
<feature type="compositionally biased region" description="Basic and acidic residues" evidence="1">
    <location>
        <begin position="290"/>
        <end position="317"/>
    </location>
</feature>
<protein>
    <submittedName>
        <fullName evidence="2">Uncharacterized protein</fullName>
    </submittedName>
</protein>
<gene>
    <name evidence="2" type="ORF">BLNAU_21562</name>
</gene>
<evidence type="ECO:0000313" key="3">
    <source>
        <dbReference type="Proteomes" id="UP001281761"/>
    </source>
</evidence>
<feature type="region of interest" description="Disordered" evidence="1">
    <location>
        <begin position="283"/>
        <end position="324"/>
    </location>
</feature>
<evidence type="ECO:0000256" key="1">
    <source>
        <dbReference type="SAM" id="MobiDB-lite"/>
    </source>
</evidence>
<feature type="compositionally biased region" description="Basic and acidic residues" evidence="1">
    <location>
        <begin position="195"/>
        <end position="209"/>
    </location>
</feature>
<feature type="compositionally biased region" description="Basic and acidic residues" evidence="1">
    <location>
        <begin position="18"/>
        <end position="28"/>
    </location>
</feature>